<dbReference type="InterPro" id="IPR006015">
    <property type="entry name" value="Universal_stress_UspA"/>
</dbReference>
<name>A0AA41Q1I6_9ACTN</name>
<evidence type="ECO:0000313" key="4">
    <source>
        <dbReference type="Proteomes" id="UP001165378"/>
    </source>
</evidence>
<comment type="similarity">
    <text evidence="1">Belongs to the universal stress protein A family.</text>
</comment>
<dbReference type="InterPro" id="IPR006016">
    <property type="entry name" value="UspA"/>
</dbReference>
<accession>A0AA41Q1I6</accession>
<dbReference type="CDD" id="cd00293">
    <property type="entry name" value="USP-like"/>
    <property type="match status" value="1"/>
</dbReference>
<dbReference type="Pfam" id="PF00582">
    <property type="entry name" value="Usp"/>
    <property type="match status" value="1"/>
</dbReference>
<gene>
    <name evidence="3" type="ORF">LZ495_21885</name>
</gene>
<dbReference type="PANTHER" id="PTHR46268">
    <property type="entry name" value="STRESS RESPONSE PROTEIN NHAX"/>
    <property type="match status" value="1"/>
</dbReference>
<dbReference type="EMBL" id="JAKFHA010000013">
    <property type="protein sequence ID" value="MCF2529853.1"/>
    <property type="molecule type" value="Genomic_DNA"/>
</dbReference>
<dbReference type="SUPFAM" id="SSF52402">
    <property type="entry name" value="Adenine nucleotide alpha hydrolases-like"/>
    <property type="match status" value="1"/>
</dbReference>
<evidence type="ECO:0000259" key="2">
    <source>
        <dbReference type="Pfam" id="PF00582"/>
    </source>
</evidence>
<keyword evidence="4" id="KW-1185">Reference proteome</keyword>
<dbReference type="PRINTS" id="PR01438">
    <property type="entry name" value="UNVRSLSTRESS"/>
</dbReference>
<dbReference type="InterPro" id="IPR014729">
    <property type="entry name" value="Rossmann-like_a/b/a_fold"/>
</dbReference>
<dbReference type="Gene3D" id="3.40.50.620">
    <property type="entry name" value="HUPs"/>
    <property type="match status" value="1"/>
</dbReference>
<proteinExistence type="inferred from homology"/>
<evidence type="ECO:0000256" key="1">
    <source>
        <dbReference type="ARBA" id="ARBA00008791"/>
    </source>
</evidence>
<dbReference type="RefSeq" id="WP_235054465.1">
    <property type="nucleotide sequence ID" value="NZ_JAKFHA010000013.1"/>
</dbReference>
<organism evidence="3 4">
    <name type="scientific">Yinghuangia soli</name>
    <dbReference type="NCBI Taxonomy" id="2908204"/>
    <lineage>
        <taxon>Bacteria</taxon>
        <taxon>Bacillati</taxon>
        <taxon>Actinomycetota</taxon>
        <taxon>Actinomycetes</taxon>
        <taxon>Kitasatosporales</taxon>
        <taxon>Streptomycetaceae</taxon>
        <taxon>Yinghuangia</taxon>
    </lineage>
</organism>
<evidence type="ECO:0000313" key="3">
    <source>
        <dbReference type="EMBL" id="MCF2529853.1"/>
    </source>
</evidence>
<sequence>MYARILVAVDATPETAEVLARTAGLAGPLGAAVRVLHVQTVDVVDAGGTGAAGIVEEETDAEAAKVVTDAVAVLREAGVAEVEGWAGETLRADVPNAVVDHAKEYGADLLVLGARRHKGLARLMLGSVSDAVVHRAPCPVMLVP</sequence>
<protein>
    <submittedName>
        <fullName evidence="3">Universal stress protein</fullName>
    </submittedName>
</protein>
<feature type="domain" description="UspA" evidence="2">
    <location>
        <begin position="1"/>
        <end position="144"/>
    </location>
</feature>
<dbReference type="AlphaFoldDB" id="A0AA41Q1I6"/>
<reference evidence="3" key="1">
    <citation type="submission" date="2022-01" db="EMBL/GenBank/DDBJ databases">
        <title>Genome-Based Taxonomic Classification of the Phylum Actinobacteria.</title>
        <authorList>
            <person name="Gao Y."/>
        </authorList>
    </citation>
    <scope>NUCLEOTIDE SEQUENCE</scope>
    <source>
        <strain evidence="3">KLBMP 8922</strain>
    </source>
</reference>
<comment type="caution">
    <text evidence="3">The sequence shown here is derived from an EMBL/GenBank/DDBJ whole genome shotgun (WGS) entry which is preliminary data.</text>
</comment>
<dbReference type="Proteomes" id="UP001165378">
    <property type="component" value="Unassembled WGS sequence"/>
</dbReference>
<dbReference type="PANTHER" id="PTHR46268:SF6">
    <property type="entry name" value="UNIVERSAL STRESS PROTEIN UP12"/>
    <property type="match status" value="1"/>
</dbReference>